<name>C0QS06_PERMH</name>
<sequence>MVRAGKRIEEMDVRFEEVSYRCRCGFEGKEVIVVANNVGILDTRCEKCNRRIIQFKVIERSEG</sequence>
<dbReference type="EMBL" id="CP001230">
    <property type="protein sequence ID" value="ACO04623.1"/>
    <property type="molecule type" value="Genomic_DNA"/>
</dbReference>
<proteinExistence type="predicted"/>
<dbReference type="RefSeq" id="WP_012676860.1">
    <property type="nucleotide sequence ID" value="NC_012440.1"/>
</dbReference>
<accession>C0QS06</accession>
<dbReference type="AlphaFoldDB" id="C0QS06"/>
<dbReference type="HOGENOM" id="CLU_2881953_0_0_0"/>
<evidence type="ECO:0000313" key="1">
    <source>
        <dbReference type="EMBL" id="ACO04623.1"/>
    </source>
</evidence>
<dbReference type="Proteomes" id="UP000001366">
    <property type="component" value="Chromosome"/>
</dbReference>
<dbReference type="OrthoDB" id="15274at2"/>
<dbReference type="KEGG" id="pmx:PERMA_1688"/>
<keyword evidence="2" id="KW-1185">Reference proteome</keyword>
<protein>
    <submittedName>
        <fullName evidence="1">Uncharacterized protein</fullName>
    </submittedName>
</protein>
<dbReference type="PaxDb" id="123214-PERMA_1688"/>
<reference evidence="1 2" key="1">
    <citation type="journal article" date="2009" name="J. Bacteriol.">
        <title>Complete and draft genome sequences of six members of the Aquificales.</title>
        <authorList>
            <person name="Reysenbach A.L."/>
            <person name="Hamamura N."/>
            <person name="Podar M."/>
            <person name="Griffiths E."/>
            <person name="Ferreira S."/>
            <person name="Hochstein R."/>
            <person name="Heidelberg J."/>
            <person name="Johnson J."/>
            <person name="Mead D."/>
            <person name="Pohorille A."/>
            <person name="Sarmiento M."/>
            <person name="Schweighofer K."/>
            <person name="Seshadri R."/>
            <person name="Voytek M.A."/>
        </authorList>
    </citation>
    <scope>NUCLEOTIDE SEQUENCE [LARGE SCALE GENOMIC DNA]</scope>
    <source>
        <strain evidence="2">DSM 14350 / EX-H1</strain>
    </source>
</reference>
<dbReference type="STRING" id="123214.PERMA_1688"/>
<evidence type="ECO:0000313" key="2">
    <source>
        <dbReference type="Proteomes" id="UP000001366"/>
    </source>
</evidence>
<organism evidence="1 2">
    <name type="scientific">Persephonella marina (strain DSM 14350 / EX-H1)</name>
    <dbReference type="NCBI Taxonomy" id="123214"/>
    <lineage>
        <taxon>Bacteria</taxon>
        <taxon>Pseudomonadati</taxon>
        <taxon>Aquificota</taxon>
        <taxon>Aquificia</taxon>
        <taxon>Aquificales</taxon>
        <taxon>Hydrogenothermaceae</taxon>
        <taxon>Persephonella</taxon>
    </lineage>
</organism>
<gene>
    <name evidence="1" type="ordered locus">PERMA_1688</name>
</gene>